<sequence>MEQVQAIVLLALAILLLAVLMRMHGRLEAFPDFDGKPGERSVHRVAIPLRIAVAMVSMLVLLRTAEAAQESRAALVLGLSLLPVFAYATAYCWQFRAVLRGHDLTLMTPAFRTRDYDLTRLTEVHDDLPGACLLRFQGGQTAWLVKYLSGQSTLSRAIDEARPYY</sequence>
<keyword evidence="1" id="KW-0812">Transmembrane</keyword>
<dbReference type="AlphaFoldDB" id="A0A917AGW2"/>
<accession>A0A917AGW2</accession>
<evidence type="ECO:0000256" key="1">
    <source>
        <dbReference type="SAM" id="Phobius"/>
    </source>
</evidence>
<evidence type="ECO:0000313" key="3">
    <source>
        <dbReference type="Proteomes" id="UP000612855"/>
    </source>
</evidence>
<proteinExistence type="predicted"/>
<organism evidence="2 3">
    <name type="scientific">Primorskyibacter flagellatus</name>
    <dbReference type="NCBI Taxonomy" id="1387277"/>
    <lineage>
        <taxon>Bacteria</taxon>
        <taxon>Pseudomonadati</taxon>
        <taxon>Pseudomonadota</taxon>
        <taxon>Alphaproteobacteria</taxon>
        <taxon>Rhodobacterales</taxon>
        <taxon>Roseobacteraceae</taxon>
        <taxon>Primorskyibacter</taxon>
    </lineage>
</organism>
<feature type="transmembrane region" description="Helical" evidence="1">
    <location>
        <begin position="45"/>
        <end position="62"/>
    </location>
</feature>
<gene>
    <name evidence="2" type="ORF">GCM10011360_38490</name>
</gene>
<protein>
    <submittedName>
        <fullName evidence="2">Uncharacterized protein</fullName>
    </submittedName>
</protein>
<dbReference type="RefSeq" id="WP_188479438.1">
    <property type="nucleotide sequence ID" value="NZ_BMFJ01000002.1"/>
</dbReference>
<name>A0A917AGW2_9RHOB</name>
<reference evidence="3" key="1">
    <citation type="journal article" date="2019" name="Int. J. Syst. Evol. Microbiol.">
        <title>The Global Catalogue of Microorganisms (GCM) 10K type strain sequencing project: providing services to taxonomists for standard genome sequencing and annotation.</title>
        <authorList>
            <consortium name="The Broad Institute Genomics Platform"/>
            <consortium name="The Broad Institute Genome Sequencing Center for Infectious Disease"/>
            <person name="Wu L."/>
            <person name="Ma J."/>
        </authorList>
    </citation>
    <scope>NUCLEOTIDE SEQUENCE [LARGE SCALE GENOMIC DNA]</scope>
    <source>
        <strain evidence="3">CGMCC 1.12664</strain>
    </source>
</reference>
<keyword evidence="1" id="KW-0472">Membrane</keyword>
<evidence type="ECO:0000313" key="2">
    <source>
        <dbReference type="EMBL" id="GGE47587.1"/>
    </source>
</evidence>
<dbReference type="Proteomes" id="UP000612855">
    <property type="component" value="Unassembled WGS sequence"/>
</dbReference>
<comment type="caution">
    <text evidence="2">The sequence shown here is derived from an EMBL/GenBank/DDBJ whole genome shotgun (WGS) entry which is preliminary data.</text>
</comment>
<feature type="transmembrane region" description="Helical" evidence="1">
    <location>
        <begin position="74"/>
        <end position="91"/>
    </location>
</feature>
<keyword evidence="3" id="KW-1185">Reference proteome</keyword>
<keyword evidence="1" id="KW-1133">Transmembrane helix</keyword>
<dbReference type="EMBL" id="BMFJ01000002">
    <property type="protein sequence ID" value="GGE47587.1"/>
    <property type="molecule type" value="Genomic_DNA"/>
</dbReference>